<gene>
    <name evidence="2" type="ORF">M2350_000647</name>
</gene>
<dbReference type="InterPro" id="IPR003495">
    <property type="entry name" value="CobW/HypB/UreG_nucleotide-bd"/>
</dbReference>
<dbReference type="Proteomes" id="UP001204798">
    <property type="component" value="Unassembled WGS sequence"/>
</dbReference>
<protein>
    <submittedName>
        <fullName evidence="2">Ni2+-binding GTPase involved in maturation of urease and hydrogenase</fullName>
    </submittedName>
</protein>
<dbReference type="SUPFAM" id="SSF52540">
    <property type="entry name" value="P-loop containing nucleoside triphosphate hydrolases"/>
    <property type="match status" value="1"/>
</dbReference>
<sequence length="381" mass="41337">MVEFAKPKDLKAQKQVRVIFTGGFLGAGKTTALGAIARRLLRQGLTVGLITNDQAANLVDTAIVKELSVPVAEVAGGCFCCRFSDLVDATEQILAKNPDVLLGEPVGSCTDLAATVVNPLKLFYGDIFRIAPFSVLVDPLRVRELVLKETPSRFPEEVAYIFKKQLEEADIIVLNKVDALTTDEAERLANALKELQPNKPVLKVSALRGDGIDEWLQMLMSDAPAGSHILRDINYDTYAKGEAVLGWLNATVRLVGSPLFNARQFAEVLMRELQTAINAQNAEVAHLKFLLTSGTQSFRAHLTKADAEPNFIGELGEVSEATLVLNARVALSPDTLSDLASQALLKASKSVNAEAEVLSLQSFSPPYPRPPYRLSEPVTID</sequence>
<accession>A0ABT2EMV6</accession>
<dbReference type="RefSeq" id="WP_259093856.1">
    <property type="nucleotide sequence ID" value="NZ_CP130454.1"/>
</dbReference>
<dbReference type="PANTHER" id="PTHR13748">
    <property type="entry name" value="COBW-RELATED"/>
    <property type="match status" value="1"/>
</dbReference>
<comment type="caution">
    <text evidence="2">The sequence shown here is derived from an EMBL/GenBank/DDBJ whole genome shotgun (WGS) entry which is preliminary data.</text>
</comment>
<reference evidence="2 3" key="1">
    <citation type="submission" date="2022-08" db="EMBL/GenBank/DDBJ databases">
        <title>Bacterial and archaeal communities from various locations to study Microbial Dark Matter (Phase II).</title>
        <authorList>
            <person name="Stepanauskas R."/>
        </authorList>
    </citation>
    <scope>NUCLEOTIDE SEQUENCE [LARGE SCALE GENOMIC DNA]</scope>
    <source>
        <strain evidence="2 3">PD1</strain>
    </source>
</reference>
<evidence type="ECO:0000313" key="3">
    <source>
        <dbReference type="Proteomes" id="UP001204798"/>
    </source>
</evidence>
<dbReference type="Pfam" id="PF02492">
    <property type="entry name" value="cobW"/>
    <property type="match status" value="1"/>
</dbReference>
<dbReference type="InterPro" id="IPR051316">
    <property type="entry name" value="Zinc-reg_GTPase_activator"/>
</dbReference>
<organism evidence="2 3">
    <name type="scientific">Candidatus Fervidibacter sacchari</name>
    <dbReference type="NCBI Taxonomy" id="1448929"/>
    <lineage>
        <taxon>Bacteria</taxon>
        <taxon>Candidatus Fervidibacterota</taxon>
        <taxon>Candidatus Fervidibacter</taxon>
    </lineage>
</organism>
<dbReference type="InterPro" id="IPR027417">
    <property type="entry name" value="P-loop_NTPase"/>
</dbReference>
<evidence type="ECO:0000259" key="1">
    <source>
        <dbReference type="Pfam" id="PF02492"/>
    </source>
</evidence>
<evidence type="ECO:0000313" key="2">
    <source>
        <dbReference type="EMBL" id="MCS3918250.1"/>
    </source>
</evidence>
<dbReference type="EMBL" id="JANUCP010000001">
    <property type="protein sequence ID" value="MCS3918250.1"/>
    <property type="molecule type" value="Genomic_DNA"/>
</dbReference>
<feature type="domain" description="CobW/HypB/UreG nucleotide-binding" evidence="1">
    <location>
        <begin position="18"/>
        <end position="202"/>
    </location>
</feature>
<keyword evidence="3" id="KW-1185">Reference proteome</keyword>
<dbReference type="Gene3D" id="3.40.50.300">
    <property type="entry name" value="P-loop containing nucleotide triphosphate hydrolases"/>
    <property type="match status" value="1"/>
</dbReference>
<dbReference type="PANTHER" id="PTHR13748:SF62">
    <property type="entry name" value="COBW DOMAIN-CONTAINING PROTEIN"/>
    <property type="match status" value="1"/>
</dbReference>
<name>A0ABT2EMV6_9BACT</name>
<proteinExistence type="predicted"/>